<feature type="domain" description="Chitin-binding type-2" evidence="7">
    <location>
        <begin position="115"/>
        <end position="173"/>
    </location>
</feature>
<keyword evidence="1" id="KW-0147">Chitin-binding</keyword>
<dbReference type="GO" id="GO:0005576">
    <property type="term" value="C:extracellular region"/>
    <property type="evidence" value="ECO:0007669"/>
    <property type="project" value="InterPro"/>
</dbReference>
<dbReference type="InterPro" id="IPR051940">
    <property type="entry name" value="Chitin_bind-dev_reg"/>
</dbReference>
<accession>A0A7E4ZT35</accession>
<dbReference type="SUPFAM" id="SSF57625">
    <property type="entry name" value="Invertebrate chitin-binding proteins"/>
    <property type="match status" value="2"/>
</dbReference>
<feature type="signal peptide" evidence="6">
    <location>
        <begin position="1"/>
        <end position="19"/>
    </location>
</feature>
<dbReference type="AlphaFoldDB" id="A0A7E4ZT35"/>
<keyword evidence="3" id="KW-0677">Repeat</keyword>
<dbReference type="PROSITE" id="PS50940">
    <property type="entry name" value="CHIT_BIND_II"/>
    <property type="match status" value="2"/>
</dbReference>
<evidence type="ECO:0000256" key="1">
    <source>
        <dbReference type="ARBA" id="ARBA00022669"/>
    </source>
</evidence>
<proteinExistence type="predicted"/>
<evidence type="ECO:0000256" key="3">
    <source>
        <dbReference type="ARBA" id="ARBA00022737"/>
    </source>
</evidence>
<dbReference type="PANTHER" id="PTHR23301:SF0">
    <property type="entry name" value="CHITIN-BINDING TYPE-2 DOMAIN-CONTAINING PROTEIN-RELATED"/>
    <property type="match status" value="1"/>
</dbReference>
<dbReference type="InterPro" id="IPR002557">
    <property type="entry name" value="Chitin-bd_dom"/>
</dbReference>
<protein>
    <submittedName>
        <fullName evidence="9">Chitin-binding type-2 domain-containing protein</fullName>
    </submittedName>
</protein>
<evidence type="ECO:0000256" key="2">
    <source>
        <dbReference type="ARBA" id="ARBA00022729"/>
    </source>
</evidence>
<dbReference type="Pfam" id="PF01607">
    <property type="entry name" value="CBM_14"/>
    <property type="match status" value="2"/>
</dbReference>
<evidence type="ECO:0000313" key="8">
    <source>
        <dbReference type="Proteomes" id="UP000492821"/>
    </source>
</evidence>
<evidence type="ECO:0000313" key="9">
    <source>
        <dbReference type="WBParaSite" id="Pan_g15584.t1"/>
    </source>
</evidence>
<dbReference type="Gene3D" id="2.170.140.10">
    <property type="entry name" value="Chitin binding domain"/>
    <property type="match status" value="2"/>
</dbReference>
<dbReference type="Proteomes" id="UP000492821">
    <property type="component" value="Unassembled WGS sequence"/>
</dbReference>
<keyword evidence="4" id="KW-1015">Disulfide bond</keyword>
<evidence type="ECO:0000256" key="4">
    <source>
        <dbReference type="ARBA" id="ARBA00023157"/>
    </source>
</evidence>
<reference evidence="9" key="2">
    <citation type="submission" date="2020-10" db="UniProtKB">
        <authorList>
            <consortium name="WormBaseParasite"/>
        </authorList>
    </citation>
    <scope>IDENTIFICATION</scope>
</reference>
<sequence>MHPSYLILNILLCSQLVNASDSILARRFKEVLKLADDVYLIPKHPNCYKNRTLPYVALGPCRSTFLDCTEVNSRKACLFPGHVFSEVEQRCKSKLVSPECSYSHETRLKSHRTLNQFCRLRPNGKFRHPNHCGRIIHCFDDIMIEIEPCGDGLAFDEYLKKCVYAQFVPGCDVNVVSKCNPWDTMQADCHGYERCFAGQLIRMHCDSGLAYNAVSMVCDYEKNVPSCVTK</sequence>
<dbReference type="SMART" id="SM00494">
    <property type="entry name" value="ChtBD2"/>
    <property type="match status" value="2"/>
</dbReference>
<name>A0A7E4ZT35_PANRE</name>
<feature type="chain" id="PRO_5028802537" evidence="6">
    <location>
        <begin position="20"/>
        <end position="230"/>
    </location>
</feature>
<dbReference type="GO" id="GO:0008061">
    <property type="term" value="F:chitin binding"/>
    <property type="evidence" value="ECO:0007669"/>
    <property type="project" value="UniProtKB-KW"/>
</dbReference>
<evidence type="ECO:0000256" key="5">
    <source>
        <dbReference type="ARBA" id="ARBA00023180"/>
    </source>
</evidence>
<evidence type="ECO:0000256" key="6">
    <source>
        <dbReference type="SAM" id="SignalP"/>
    </source>
</evidence>
<reference evidence="8" key="1">
    <citation type="journal article" date="2013" name="Genetics">
        <title>The draft genome and transcriptome of Panagrellus redivivus are shaped by the harsh demands of a free-living lifestyle.</title>
        <authorList>
            <person name="Srinivasan J."/>
            <person name="Dillman A.R."/>
            <person name="Macchietto M.G."/>
            <person name="Heikkinen L."/>
            <person name="Lakso M."/>
            <person name="Fracchia K.M."/>
            <person name="Antoshechkin I."/>
            <person name="Mortazavi A."/>
            <person name="Wong G."/>
            <person name="Sternberg P.W."/>
        </authorList>
    </citation>
    <scope>NUCLEOTIDE SEQUENCE [LARGE SCALE GENOMIC DNA]</scope>
    <source>
        <strain evidence="8">MT8872</strain>
    </source>
</reference>
<dbReference type="WBParaSite" id="Pan_g15584.t1">
    <property type="protein sequence ID" value="Pan_g15584.t1"/>
    <property type="gene ID" value="Pan_g15584"/>
</dbReference>
<keyword evidence="2 6" id="KW-0732">Signal</keyword>
<keyword evidence="8" id="KW-1185">Reference proteome</keyword>
<feature type="domain" description="Chitin-binding type-2" evidence="7">
    <location>
        <begin position="176"/>
        <end position="229"/>
    </location>
</feature>
<organism evidence="8 9">
    <name type="scientific">Panagrellus redivivus</name>
    <name type="common">Microworm</name>
    <dbReference type="NCBI Taxonomy" id="6233"/>
    <lineage>
        <taxon>Eukaryota</taxon>
        <taxon>Metazoa</taxon>
        <taxon>Ecdysozoa</taxon>
        <taxon>Nematoda</taxon>
        <taxon>Chromadorea</taxon>
        <taxon>Rhabditida</taxon>
        <taxon>Tylenchina</taxon>
        <taxon>Panagrolaimomorpha</taxon>
        <taxon>Panagrolaimoidea</taxon>
        <taxon>Panagrolaimidae</taxon>
        <taxon>Panagrellus</taxon>
    </lineage>
</organism>
<evidence type="ECO:0000259" key="7">
    <source>
        <dbReference type="PROSITE" id="PS50940"/>
    </source>
</evidence>
<keyword evidence="5" id="KW-0325">Glycoprotein</keyword>
<dbReference type="InterPro" id="IPR036508">
    <property type="entry name" value="Chitin-bd_dom_sf"/>
</dbReference>
<dbReference type="PANTHER" id="PTHR23301">
    <property type="entry name" value="CHITIN BINDING PERITROPHIN-A"/>
    <property type="match status" value="1"/>
</dbReference>